<protein>
    <recommendedName>
        <fullName evidence="3">RiboL-PSP-HEPN domain-containing protein</fullName>
    </recommendedName>
</protein>
<dbReference type="Proteomes" id="UP000562027">
    <property type="component" value="Unassembled WGS sequence"/>
</dbReference>
<evidence type="ECO:0000313" key="2">
    <source>
        <dbReference type="Proteomes" id="UP000562027"/>
    </source>
</evidence>
<dbReference type="EMBL" id="JACHLP010000013">
    <property type="protein sequence ID" value="MBB4846017.1"/>
    <property type="molecule type" value="Genomic_DNA"/>
</dbReference>
<accession>A0A840LL42</accession>
<dbReference type="AlphaFoldDB" id="A0A840LL42"/>
<evidence type="ECO:0008006" key="3">
    <source>
        <dbReference type="Google" id="ProtNLM"/>
    </source>
</evidence>
<proteinExistence type="predicted"/>
<gene>
    <name evidence="1" type="ORF">HNP55_004571</name>
</gene>
<organism evidence="1 2">
    <name type="scientific">Roseateles oligotrophus</name>
    <dbReference type="NCBI Taxonomy" id="1769250"/>
    <lineage>
        <taxon>Bacteria</taxon>
        <taxon>Pseudomonadati</taxon>
        <taxon>Pseudomonadota</taxon>
        <taxon>Betaproteobacteria</taxon>
        <taxon>Burkholderiales</taxon>
        <taxon>Sphaerotilaceae</taxon>
        <taxon>Roseateles</taxon>
    </lineage>
</organism>
<dbReference type="RefSeq" id="WP_184304491.1">
    <property type="nucleotide sequence ID" value="NZ_JACHLP010000013.1"/>
</dbReference>
<name>A0A840LL42_9BURK</name>
<comment type="caution">
    <text evidence="1">The sequence shown here is derived from an EMBL/GenBank/DDBJ whole genome shotgun (WGS) entry which is preliminary data.</text>
</comment>
<keyword evidence="2" id="KW-1185">Reference proteome</keyword>
<sequence>MSIRHLSVLKNLDQVFDTYDLDEFRDLFTTSLSRREADLTKASSEANAMASADDEHAEGYASHLEDRWMMLKEVSDLSCQLLIVALFRQTELHIKRVVGRTIPSANPSSLFQFKALKGALPFPIESVANFNAFNELRMLNNAVKHQGVVSQELSSNFPVWIVGEALTGLDAAYERLKPAIAGFIASFVVNCYGTKTAP</sequence>
<evidence type="ECO:0000313" key="1">
    <source>
        <dbReference type="EMBL" id="MBB4846017.1"/>
    </source>
</evidence>
<reference evidence="1 2" key="1">
    <citation type="submission" date="2020-08" db="EMBL/GenBank/DDBJ databases">
        <title>Functional genomics of gut bacteria from endangered species of beetles.</title>
        <authorList>
            <person name="Carlos-Shanley C."/>
        </authorList>
    </citation>
    <scope>NUCLEOTIDE SEQUENCE [LARGE SCALE GENOMIC DNA]</scope>
    <source>
        <strain evidence="1 2">S00239</strain>
    </source>
</reference>